<sequence length="445" mass="48858">MGTKEVEVTIDRAVLSKAAAAHAVVTLGKQGAESKATEKSATPAWDQTFNFAVSDENTEALQITLYGKSMLFGHKELGWCEVLLYDLPKDVAAPLTLKLIVGSGVSEQTLDITCKAIGFGVPGSSMRSLGAALNSTPLAPMLQDLVPYLEKAAPLFAALDALLDVLAPVLLQLWAWIQVAWYQYNLEALLPAILGLAMVLLGGTYMTTIAAVEAYRMCGWEQTKHCLKLLYGELRQAHIIVSQQDEPDEAQPAPKTANVHMLERVLKAMDPMVLEEGLAGLYRGTFAVVATLRTRFAHAITLGNSLGEMGNKQMGPLLIPVVKKVLPEEHEKWAPLVVKYTISTVACSLSWMLLRLFTAFHSAMYGAHLMASGVVTYLVKQKRITPQRAAAFNYTVLTWAVGVLGFLWQLSTGFRLPFPLNLLLFPLTIVEWCLMLLVNWDKSWI</sequence>
<protein>
    <recommendedName>
        <fullName evidence="2">C2 domain-containing protein</fullName>
    </recommendedName>
</protein>
<dbReference type="AlphaFoldDB" id="A0A7S4G110"/>
<evidence type="ECO:0000259" key="2">
    <source>
        <dbReference type="PROSITE" id="PS50004"/>
    </source>
</evidence>
<feature type="transmembrane region" description="Helical" evidence="1">
    <location>
        <begin position="422"/>
        <end position="440"/>
    </location>
</feature>
<reference evidence="3" key="1">
    <citation type="submission" date="2021-01" db="EMBL/GenBank/DDBJ databases">
        <authorList>
            <person name="Corre E."/>
            <person name="Pelletier E."/>
            <person name="Niang G."/>
            <person name="Scheremetjew M."/>
            <person name="Finn R."/>
            <person name="Kale V."/>
            <person name="Holt S."/>
            <person name="Cochrane G."/>
            <person name="Meng A."/>
            <person name="Brown T."/>
            <person name="Cohen L."/>
        </authorList>
    </citation>
    <scope>NUCLEOTIDE SEQUENCE</scope>
    <source>
        <strain evidence="3">CCMP1594</strain>
    </source>
</reference>
<feature type="domain" description="C2" evidence="2">
    <location>
        <begin position="1"/>
        <end position="97"/>
    </location>
</feature>
<dbReference type="InterPro" id="IPR000008">
    <property type="entry name" value="C2_dom"/>
</dbReference>
<proteinExistence type="predicted"/>
<gene>
    <name evidence="3" type="ORF">EGYM00163_LOCUS32955</name>
</gene>
<dbReference type="Gene3D" id="2.60.40.150">
    <property type="entry name" value="C2 domain"/>
    <property type="match status" value="1"/>
</dbReference>
<feature type="transmembrane region" description="Helical" evidence="1">
    <location>
        <begin position="189"/>
        <end position="212"/>
    </location>
</feature>
<dbReference type="InterPro" id="IPR035892">
    <property type="entry name" value="C2_domain_sf"/>
</dbReference>
<feature type="transmembrane region" description="Helical" evidence="1">
    <location>
        <begin position="359"/>
        <end position="379"/>
    </location>
</feature>
<evidence type="ECO:0000313" key="3">
    <source>
        <dbReference type="EMBL" id="CAE0821780.1"/>
    </source>
</evidence>
<keyword evidence="1" id="KW-1133">Transmembrane helix</keyword>
<feature type="transmembrane region" description="Helical" evidence="1">
    <location>
        <begin position="391"/>
        <end position="410"/>
    </location>
</feature>
<evidence type="ECO:0000256" key="1">
    <source>
        <dbReference type="SAM" id="Phobius"/>
    </source>
</evidence>
<dbReference type="EMBL" id="HBJA01095083">
    <property type="protein sequence ID" value="CAE0821780.1"/>
    <property type="molecule type" value="Transcribed_RNA"/>
</dbReference>
<organism evidence="3">
    <name type="scientific">Eutreptiella gymnastica</name>
    <dbReference type="NCBI Taxonomy" id="73025"/>
    <lineage>
        <taxon>Eukaryota</taxon>
        <taxon>Discoba</taxon>
        <taxon>Euglenozoa</taxon>
        <taxon>Euglenida</taxon>
        <taxon>Spirocuta</taxon>
        <taxon>Euglenophyceae</taxon>
        <taxon>Eutreptiales</taxon>
        <taxon>Eutreptiaceae</taxon>
        <taxon>Eutreptiella</taxon>
    </lineage>
</organism>
<dbReference type="PROSITE" id="PS50004">
    <property type="entry name" value="C2"/>
    <property type="match status" value="1"/>
</dbReference>
<accession>A0A7S4G110</accession>
<dbReference type="Pfam" id="PF00168">
    <property type="entry name" value="C2"/>
    <property type="match status" value="1"/>
</dbReference>
<keyword evidence="1" id="KW-0472">Membrane</keyword>
<feature type="transmembrane region" description="Helical" evidence="1">
    <location>
        <begin position="155"/>
        <end position="177"/>
    </location>
</feature>
<name>A0A7S4G110_9EUGL</name>
<dbReference type="SUPFAM" id="SSF49562">
    <property type="entry name" value="C2 domain (Calcium/lipid-binding domain, CaLB)"/>
    <property type="match status" value="1"/>
</dbReference>
<keyword evidence="1" id="KW-0812">Transmembrane</keyword>